<comment type="similarity">
    <text evidence="13">Belongs to the RING-type zinc finger family. ATL subfamily.</text>
</comment>
<gene>
    <name evidence="18" type="ORF">O6P43_019601</name>
</gene>
<comment type="subcellular location">
    <subcellularLocation>
        <location evidence="2">Membrane</location>
        <topology evidence="2">Single-pass membrane protein</topology>
    </subcellularLocation>
</comment>
<dbReference type="InterPro" id="IPR001841">
    <property type="entry name" value="Znf_RING"/>
</dbReference>
<dbReference type="PANTHER" id="PTHR14155">
    <property type="entry name" value="RING FINGER DOMAIN-CONTAINING"/>
    <property type="match status" value="1"/>
</dbReference>
<keyword evidence="6" id="KW-0812">Transmembrane</keyword>
<comment type="caution">
    <text evidence="18">The sequence shown here is derived from an EMBL/GenBank/DDBJ whole genome shotgun (WGS) entry which is preliminary data.</text>
</comment>
<organism evidence="18 19">
    <name type="scientific">Quillaja saponaria</name>
    <name type="common">Soap bark tree</name>
    <dbReference type="NCBI Taxonomy" id="32244"/>
    <lineage>
        <taxon>Eukaryota</taxon>
        <taxon>Viridiplantae</taxon>
        <taxon>Streptophyta</taxon>
        <taxon>Embryophyta</taxon>
        <taxon>Tracheophyta</taxon>
        <taxon>Spermatophyta</taxon>
        <taxon>Magnoliopsida</taxon>
        <taxon>eudicotyledons</taxon>
        <taxon>Gunneridae</taxon>
        <taxon>Pentapetalae</taxon>
        <taxon>rosids</taxon>
        <taxon>fabids</taxon>
        <taxon>Fabales</taxon>
        <taxon>Quillajaceae</taxon>
        <taxon>Quillaja</taxon>
    </lineage>
</organism>
<dbReference type="PANTHER" id="PTHR14155:SF583">
    <property type="entry name" value="RING-TYPE DOMAIN-CONTAINING PROTEIN"/>
    <property type="match status" value="1"/>
</dbReference>
<protein>
    <recommendedName>
        <fullName evidence="4">RING-type E3 ubiquitin transferase</fullName>
        <ecNumber evidence="4">2.3.2.27</ecNumber>
    </recommendedName>
</protein>
<evidence type="ECO:0000256" key="11">
    <source>
        <dbReference type="ARBA" id="ARBA00022989"/>
    </source>
</evidence>
<evidence type="ECO:0000313" key="19">
    <source>
        <dbReference type="Proteomes" id="UP001163823"/>
    </source>
</evidence>
<keyword evidence="11" id="KW-1133">Transmembrane helix</keyword>
<feature type="region of interest" description="Disordered" evidence="15">
    <location>
        <begin position="259"/>
        <end position="278"/>
    </location>
</feature>
<dbReference type="EMBL" id="JARAOO010000008">
    <property type="protein sequence ID" value="KAJ7958961.1"/>
    <property type="molecule type" value="Genomic_DNA"/>
</dbReference>
<comment type="catalytic activity">
    <reaction evidence="1">
        <text>S-ubiquitinyl-[E2 ubiquitin-conjugating enzyme]-L-cysteine + [acceptor protein]-L-lysine = [E2 ubiquitin-conjugating enzyme]-L-cysteine + N(6)-ubiquitinyl-[acceptor protein]-L-lysine.</text>
        <dbReference type="EC" id="2.3.2.27"/>
    </reaction>
</comment>
<dbReference type="Pfam" id="PF13639">
    <property type="entry name" value="zf-RING_2"/>
    <property type="match status" value="1"/>
</dbReference>
<sequence>MVILVVVIFVLGFFSVYTNQCADRRIRGRFDLALGVGGCGRRSRRVMRGLDAEVIHTFPTFLYSAVKGLKIGNDALECAVCLNEFKDDETLRLIPKCNHVFHPDCIDVWLASNITCPVCRANLVPSNSKSFLPIRIPDPDFVQSPKVNQNRPPRSWSRGFRLGGLFPRSHSTGHLVIQPGENCERFTLRLPEEVRSQLLNRTKSCVAFRKMNSSKRGYRWGSQGSRLGSNYSIYDWFSREGRRDQLRFTMTPQFLTRIGSVGSHKGSNQNNKEPPFDRQVLAGVDNVGERSSDRLWPDSQV</sequence>
<dbReference type="PROSITE" id="PS50089">
    <property type="entry name" value="ZF_RING_2"/>
    <property type="match status" value="1"/>
</dbReference>
<keyword evidence="9" id="KW-0833">Ubl conjugation pathway</keyword>
<dbReference type="FunFam" id="3.30.40.10:FF:000187">
    <property type="entry name" value="E3 ubiquitin-protein ligase ATL6"/>
    <property type="match status" value="1"/>
</dbReference>
<evidence type="ECO:0000256" key="6">
    <source>
        <dbReference type="ARBA" id="ARBA00022692"/>
    </source>
</evidence>
<keyword evidence="8 14" id="KW-0863">Zinc-finger</keyword>
<feature type="signal peptide" evidence="16">
    <location>
        <begin position="1"/>
        <end position="18"/>
    </location>
</feature>
<keyword evidence="10" id="KW-0862">Zinc</keyword>
<dbReference type="InterPro" id="IPR013083">
    <property type="entry name" value="Znf_RING/FYVE/PHD"/>
</dbReference>
<evidence type="ECO:0000256" key="3">
    <source>
        <dbReference type="ARBA" id="ARBA00004906"/>
    </source>
</evidence>
<feature type="domain" description="RING-type" evidence="17">
    <location>
        <begin position="78"/>
        <end position="120"/>
    </location>
</feature>
<dbReference type="InterPro" id="IPR053238">
    <property type="entry name" value="RING-H2_zinc_finger"/>
</dbReference>
<dbReference type="EC" id="2.3.2.27" evidence="4"/>
<evidence type="ECO:0000256" key="4">
    <source>
        <dbReference type="ARBA" id="ARBA00012483"/>
    </source>
</evidence>
<dbReference type="Gene3D" id="3.30.40.10">
    <property type="entry name" value="Zinc/RING finger domain, C3HC4 (zinc finger)"/>
    <property type="match status" value="1"/>
</dbReference>
<keyword evidence="5" id="KW-0808">Transferase</keyword>
<evidence type="ECO:0000256" key="15">
    <source>
        <dbReference type="SAM" id="MobiDB-lite"/>
    </source>
</evidence>
<evidence type="ECO:0000256" key="9">
    <source>
        <dbReference type="ARBA" id="ARBA00022786"/>
    </source>
</evidence>
<evidence type="ECO:0000256" key="2">
    <source>
        <dbReference type="ARBA" id="ARBA00004167"/>
    </source>
</evidence>
<comment type="pathway">
    <text evidence="3">Protein modification; protein ubiquitination.</text>
</comment>
<accession>A0AAD7PKH0</accession>
<dbReference type="SUPFAM" id="SSF57850">
    <property type="entry name" value="RING/U-box"/>
    <property type="match status" value="1"/>
</dbReference>
<evidence type="ECO:0000259" key="17">
    <source>
        <dbReference type="PROSITE" id="PS50089"/>
    </source>
</evidence>
<dbReference type="GO" id="GO:0008270">
    <property type="term" value="F:zinc ion binding"/>
    <property type="evidence" value="ECO:0007669"/>
    <property type="project" value="UniProtKB-KW"/>
</dbReference>
<evidence type="ECO:0000256" key="8">
    <source>
        <dbReference type="ARBA" id="ARBA00022771"/>
    </source>
</evidence>
<dbReference type="AlphaFoldDB" id="A0AAD7PKH0"/>
<dbReference type="GO" id="GO:0061630">
    <property type="term" value="F:ubiquitin protein ligase activity"/>
    <property type="evidence" value="ECO:0007669"/>
    <property type="project" value="UniProtKB-EC"/>
</dbReference>
<evidence type="ECO:0000256" key="7">
    <source>
        <dbReference type="ARBA" id="ARBA00022723"/>
    </source>
</evidence>
<evidence type="ECO:0000256" key="1">
    <source>
        <dbReference type="ARBA" id="ARBA00000900"/>
    </source>
</evidence>
<evidence type="ECO:0000256" key="5">
    <source>
        <dbReference type="ARBA" id="ARBA00022679"/>
    </source>
</evidence>
<keyword evidence="12" id="KW-0472">Membrane</keyword>
<keyword evidence="19" id="KW-1185">Reference proteome</keyword>
<reference evidence="18" key="1">
    <citation type="journal article" date="2023" name="Science">
        <title>Elucidation of the pathway for biosynthesis of saponin adjuvants from the soapbark tree.</title>
        <authorList>
            <person name="Reed J."/>
            <person name="Orme A."/>
            <person name="El-Demerdash A."/>
            <person name="Owen C."/>
            <person name="Martin L.B.B."/>
            <person name="Misra R.C."/>
            <person name="Kikuchi S."/>
            <person name="Rejzek M."/>
            <person name="Martin A.C."/>
            <person name="Harkess A."/>
            <person name="Leebens-Mack J."/>
            <person name="Louveau T."/>
            <person name="Stephenson M.J."/>
            <person name="Osbourn A."/>
        </authorList>
    </citation>
    <scope>NUCLEOTIDE SEQUENCE</scope>
    <source>
        <strain evidence="18">S10</strain>
    </source>
</reference>
<keyword evidence="7" id="KW-0479">Metal-binding</keyword>
<evidence type="ECO:0000256" key="16">
    <source>
        <dbReference type="SAM" id="SignalP"/>
    </source>
</evidence>
<name>A0AAD7PKH0_QUISA</name>
<evidence type="ECO:0000256" key="12">
    <source>
        <dbReference type="ARBA" id="ARBA00023136"/>
    </source>
</evidence>
<evidence type="ECO:0000256" key="13">
    <source>
        <dbReference type="ARBA" id="ARBA00024209"/>
    </source>
</evidence>
<dbReference type="Proteomes" id="UP001163823">
    <property type="component" value="Chromosome 8"/>
</dbReference>
<evidence type="ECO:0000256" key="14">
    <source>
        <dbReference type="PROSITE-ProRule" id="PRU00175"/>
    </source>
</evidence>
<evidence type="ECO:0000313" key="18">
    <source>
        <dbReference type="EMBL" id="KAJ7958961.1"/>
    </source>
</evidence>
<keyword evidence="16" id="KW-0732">Signal</keyword>
<evidence type="ECO:0000256" key="10">
    <source>
        <dbReference type="ARBA" id="ARBA00022833"/>
    </source>
</evidence>
<dbReference type="KEGG" id="qsa:O6P43_019601"/>
<feature type="chain" id="PRO_5042152298" description="RING-type E3 ubiquitin transferase" evidence="16">
    <location>
        <begin position="19"/>
        <end position="301"/>
    </location>
</feature>
<dbReference type="CDD" id="cd16461">
    <property type="entry name" value="RING-H2_EL5-like"/>
    <property type="match status" value="1"/>
</dbReference>
<proteinExistence type="inferred from homology"/>
<dbReference type="GO" id="GO:0016020">
    <property type="term" value="C:membrane"/>
    <property type="evidence" value="ECO:0007669"/>
    <property type="project" value="UniProtKB-SubCell"/>
</dbReference>
<dbReference type="SMART" id="SM00184">
    <property type="entry name" value="RING"/>
    <property type="match status" value="1"/>
</dbReference>